<gene>
    <name evidence="2" type="ORF">F2Q68_00039445</name>
</gene>
<keyword evidence="1" id="KW-0732">Signal</keyword>
<dbReference type="EMBL" id="QGKW02000007">
    <property type="protein sequence ID" value="KAF2618596.1"/>
    <property type="molecule type" value="Genomic_DNA"/>
</dbReference>
<organism evidence="2 3">
    <name type="scientific">Brassica cretica</name>
    <name type="common">Mustard</name>
    <dbReference type="NCBI Taxonomy" id="69181"/>
    <lineage>
        <taxon>Eukaryota</taxon>
        <taxon>Viridiplantae</taxon>
        <taxon>Streptophyta</taxon>
        <taxon>Embryophyta</taxon>
        <taxon>Tracheophyta</taxon>
        <taxon>Spermatophyta</taxon>
        <taxon>Magnoliopsida</taxon>
        <taxon>eudicotyledons</taxon>
        <taxon>Gunneridae</taxon>
        <taxon>Pentapetalae</taxon>
        <taxon>rosids</taxon>
        <taxon>malvids</taxon>
        <taxon>Brassicales</taxon>
        <taxon>Brassicaceae</taxon>
        <taxon>Brassiceae</taxon>
        <taxon>Brassica</taxon>
    </lineage>
</organism>
<feature type="chain" id="PRO_5035823773" description="FBD domain-containing protein" evidence="1">
    <location>
        <begin position="22"/>
        <end position="199"/>
    </location>
</feature>
<feature type="signal peptide" evidence="1">
    <location>
        <begin position="1"/>
        <end position="21"/>
    </location>
</feature>
<dbReference type="Proteomes" id="UP000712281">
    <property type="component" value="Unassembled WGS sequence"/>
</dbReference>
<reference evidence="2" key="1">
    <citation type="submission" date="2019-12" db="EMBL/GenBank/DDBJ databases">
        <title>Genome sequencing and annotation of Brassica cretica.</title>
        <authorList>
            <person name="Studholme D.J."/>
            <person name="Sarris P.F."/>
        </authorList>
    </citation>
    <scope>NUCLEOTIDE SEQUENCE</scope>
    <source>
        <strain evidence="2">PFS-001/15</strain>
        <tissue evidence="2">Leaf</tissue>
    </source>
</reference>
<evidence type="ECO:0000313" key="3">
    <source>
        <dbReference type="Proteomes" id="UP000712281"/>
    </source>
</evidence>
<name>A0A8S9MMG7_BRACR</name>
<protein>
    <recommendedName>
        <fullName evidence="4">FBD domain-containing protein</fullName>
    </recommendedName>
</protein>
<accession>A0A8S9MMG7</accession>
<dbReference type="GO" id="GO:0017056">
    <property type="term" value="F:structural constituent of nuclear pore"/>
    <property type="evidence" value="ECO:0007669"/>
    <property type="project" value="TreeGrafter"/>
</dbReference>
<dbReference type="PANTHER" id="PTHR21286">
    <property type="entry name" value="NUCLEAR PORE COMPLEX PROTEIN NUP160"/>
    <property type="match status" value="1"/>
</dbReference>
<evidence type="ECO:0008006" key="4">
    <source>
        <dbReference type="Google" id="ProtNLM"/>
    </source>
</evidence>
<sequence length="199" mass="22717">MILSTLSLIGLPAWIYYCAHSQKTRKAPSDLVDLLVQADLYDMAFTVVLKFWRGSALERELEKIFENMAIKCFPPKGMPWTSNPAVQGSKLAGDWEILVVYLKRYKDIHARLPVTVASTLLQADSCIEMPLWRVQMFKDCTDCRDVKIARVFNRNNAEQVGVFGGSHSKKENDVANEDLSIVRIYIKSRDSRSRVEDSR</sequence>
<evidence type="ECO:0000256" key="1">
    <source>
        <dbReference type="SAM" id="SignalP"/>
    </source>
</evidence>
<comment type="caution">
    <text evidence="2">The sequence shown here is derived from an EMBL/GenBank/DDBJ whole genome shotgun (WGS) entry which is preliminary data.</text>
</comment>
<dbReference type="AlphaFoldDB" id="A0A8S9MMG7"/>
<proteinExistence type="predicted"/>
<dbReference type="GO" id="GO:0005643">
    <property type="term" value="C:nuclear pore"/>
    <property type="evidence" value="ECO:0007669"/>
    <property type="project" value="UniProtKB-ARBA"/>
</dbReference>
<evidence type="ECO:0000313" key="2">
    <source>
        <dbReference type="EMBL" id="KAF2618596.1"/>
    </source>
</evidence>
<dbReference type="PANTHER" id="PTHR21286:SF0">
    <property type="entry name" value="NUCLEAR PORE COMPLEX PROTEIN NUP160"/>
    <property type="match status" value="1"/>
</dbReference>
<dbReference type="InterPro" id="IPR021717">
    <property type="entry name" value="Nucleoporin_Nup160"/>
</dbReference>